<evidence type="ECO:0000313" key="7">
    <source>
        <dbReference type="Proteomes" id="UP000054567"/>
    </source>
</evidence>
<dbReference type="Pfam" id="PF26174">
    <property type="entry name" value="LEA-2_1"/>
    <property type="match status" value="1"/>
</dbReference>
<organism evidence="6 7">
    <name type="scientific">Coccidioides posadasii RMSCC 3488</name>
    <dbReference type="NCBI Taxonomy" id="454284"/>
    <lineage>
        <taxon>Eukaryota</taxon>
        <taxon>Fungi</taxon>
        <taxon>Dikarya</taxon>
        <taxon>Ascomycota</taxon>
        <taxon>Pezizomycotina</taxon>
        <taxon>Eurotiomycetes</taxon>
        <taxon>Eurotiomycetidae</taxon>
        <taxon>Onygenales</taxon>
        <taxon>Onygenaceae</taxon>
        <taxon>Coccidioides</taxon>
    </lineage>
</organism>
<dbReference type="InterPro" id="IPR059065">
    <property type="entry name" value="Ig_Tag1-like_4th"/>
</dbReference>
<protein>
    <recommendedName>
        <fullName evidence="8">Pre-rRNA processing protein</fullName>
    </recommendedName>
</protein>
<evidence type="ECO:0000259" key="3">
    <source>
        <dbReference type="Pfam" id="PF22786"/>
    </source>
</evidence>
<dbReference type="PANTHER" id="PTHR35895">
    <property type="entry name" value="CHROMOSOME 16, WHOLE GENOME SHOTGUN SEQUENCE"/>
    <property type="match status" value="1"/>
</dbReference>
<reference evidence="6 7" key="1">
    <citation type="submission" date="2007-06" db="EMBL/GenBank/DDBJ databases">
        <title>The Genome Sequence of Coccidioides posadasii RMSCC_3488.</title>
        <authorList>
            <consortium name="Coccidioides Genome Resources Consortium"/>
            <consortium name="The Broad Institute Genome Sequencing Platform"/>
            <person name="Henn M.R."/>
            <person name="Sykes S."/>
            <person name="Young S."/>
            <person name="Jaffe D."/>
            <person name="Berlin A."/>
            <person name="Alvarez P."/>
            <person name="Butler J."/>
            <person name="Gnerre S."/>
            <person name="Grabherr M."/>
            <person name="Mauceli E."/>
            <person name="Brockman W."/>
            <person name="Kodira C."/>
            <person name="Alvarado L."/>
            <person name="Zeng Q."/>
            <person name="Crawford M."/>
            <person name="Antoine C."/>
            <person name="Devon K."/>
            <person name="Galgiani J."/>
            <person name="Orsborn K."/>
            <person name="Lewis M.L."/>
            <person name="Nusbaum C."/>
            <person name="Galagan J."/>
            <person name="Birren B."/>
        </authorList>
    </citation>
    <scope>NUCLEOTIDE SEQUENCE [LARGE SCALE GENOMIC DNA]</scope>
    <source>
        <strain evidence="6 7">RMSCC 3488</strain>
    </source>
</reference>
<evidence type="ECO:0000256" key="2">
    <source>
        <dbReference type="SAM" id="Phobius"/>
    </source>
</evidence>
<evidence type="ECO:0000313" key="6">
    <source>
        <dbReference type="EMBL" id="KMM73417.1"/>
    </source>
</evidence>
<dbReference type="GO" id="GO:0000329">
    <property type="term" value="C:fungal-type vacuole membrane"/>
    <property type="evidence" value="ECO:0007669"/>
    <property type="project" value="InterPro"/>
</dbReference>
<dbReference type="VEuPathDB" id="FungiDB:CPAG_09706"/>
<evidence type="ECO:0008006" key="8">
    <source>
        <dbReference type="Google" id="ProtNLM"/>
    </source>
</evidence>
<dbReference type="OrthoDB" id="5596576at2759"/>
<feature type="domain" description="Tag1-like fourth Ig-like" evidence="4">
    <location>
        <begin position="600"/>
        <end position="716"/>
    </location>
</feature>
<evidence type="ECO:0000259" key="4">
    <source>
        <dbReference type="Pfam" id="PF26150"/>
    </source>
</evidence>
<dbReference type="PANTHER" id="PTHR35895:SF3">
    <property type="entry name" value="PRE-RRNA PROCESSING PROTEIN"/>
    <property type="match status" value="1"/>
</dbReference>
<gene>
    <name evidence="6" type="ORF">CPAG_09706</name>
</gene>
<dbReference type="InterPro" id="IPR046368">
    <property type="entry name" value="Tag1"/>
</dbReference>
<dbReference type="EMBL" id="DS268114">
    <property type="protein sequence ID" value="KMM73417.1"/>
    <property type="molecule type" value="Genomic_DNA"/>
</dbReference>
<feature type="region of interest" description="Disordered" evidence="1">
    <location>
        <begin position="731"/>
        <end position="756"/>
    </location>
</feature>
<feature type="region of interest" description="Disordered" evidence="1">
    <location>
        <begin position="1"/>
        <end position="78"/>
    </location>
</feature>
<dbReference type="Pfam" id="PF22786">
    <property type="entry name" value="Tag1_C"/>
    <property type="match status" value="1"/>
</dbReference>
<evidence type="ECO:0000256" key="1">
    <source>
        <dbReference type="SAM" id="MobiDB-lite"/>
    </source>
</evidence>
<proteinExistence type="predicted"/>
<keyword evidence="2" id="KW-1133">Transmembrane helix</keyword>
<feature type="transmembrane region" description="Helical" evidence="2">
    <location>
        <begin position="88"/>
        <end position="109"/>
    </location>
</feature>
<keyword evidence="2" id="KW-0472">Membrane</keyword>
<keyword evidence="2" id="KW-0812">Transmembrane</keyword>
<evidence type="ECO:0000259" key="5">
    <source>
        <dbReference type="Pfam" id="PF26153"/>
    </source>
</evidence>
<accession>A0A0J6INB8</accession>
<feature type="compositionally biased region" description="Low complexity" evidence="1">
    <location>
        <begin position="8"/>
        <end position="30"/>
    </location>
</feature>
<feature type="domain" description="Tag1 C-terminal" evidence="3">
    <location>
        <begin position="475"/>
        <end position="589"/>
    </location>
</feature>
<reference evidence="7" key="3">
    <citation type="journal article" date="2010" name="Genome Res.">
        <title>Population genomic sequencing of Coccidioides fungi reveals recent hybridization and transposon control.</title>
        <authorList>
            <person name="Neafsey D.E."/>
            <person name="Barker B.M."/>
            <person name="Sharpton T.J."/>
            <person name="Stajich J.E."/>
            <person name="Park D.J."/>
            <person name="Whiston E."/>
            <person name="Hung C.-Y."/>
            <person name="McMahan C."/>
            <person name="White J."/>
            <person name="Sykes S."/>
            <person name="Heiman D."/>
            <person name="Young S."/>
            <person name="Zeng Q."/>
            <person name="Abouelleil A."/>
            <person name="Aftuck L."/>
            <person name="Bessette D."/>
            <person name="Brown A."/>
            <person name="FitzGerald M."/>
            <person name="Lui A."/>
            <person name="Macdonald J.P."/>
            <person name="Priest M."/>
            <person name="Orbach M.J."/>
            <person name="Galgiani J.N."/>
            <person name="Kirkland T.N."/>
            <person name="Cole G.T."/>
            <person name="Birren B.W."/>
            <person name="Henn M.R."/>
            <person name="Taylor J.W."/>
            <person name="Rounsley S.D."/>
        </authorList>
    </citation>
    <scope>NUCLEOTIDE SEQUENCE [LARGE SCALE GENOMIC DNA]</scope>
    <source>
        <strain evidence="7">RMSCC 3488</strain>
    </source>
</reference>
<reference evidence="7" key="2">
    <citation type="journal article" date="2009" name="Genome Res.">
        <title>Comparative genomic analyses of the human fungal pathogens Coccidioides and their relatives.</title>
        <authorList>
            <person name="Sharpton T.J."/>
            <person name="Stajich J.E."/>
            <person name="Rounsley S.D."/>
            <person name="Gardner M.J."/>
            <person name="Wortman J.R."/>
            <person name="Jordar V.S."/>
            <person name="Maiti R."/>
            <person name="Kodira C.D."/>
            <person name="Neafsey D.E."/>
            <person name="Zeng Q."/>
            <person name="Hung C.-Y."/>
            <person name="McMahan C."/>
            <person name="Muszewska A."/>
            <person name="Grynberg M."/>
            <person name="Mandel M.A."/>
            <person name="Kellner E.M."/>
            <person name="Barker B.M."/>
            <person name="Galgiani J.N."/>
            <person name="Orbach M.J."/>
            <person name="Kirkland T.N."/>
            <person name="Cole G.T."/>
            <person name="Henn M.R."/>
            <person name="Birren B.W."/>
            <person name="Taylor J.W."/>
        </authorList>
    </citation>
    <scope>NUCLEOTIDE SEQUENCE [LARGE SCALE GENOMIC DNA]</scope>
    <source>
        <strain evidence="7">RMSCC 3488</strain>
    </source>
</reference>
<dbReference type="Pfam" id="PF26153">
    <property type="entry name" value="LEA-2L_5"/>
    <property type="match status" value="1"/>
</dbReference>
<name>A0A0J6INB8_COCPO</name>
<sequence length="874" mass="94091">MAGAGDESAPLLARSASPSLSHHSSYSKKQSTSDRNGVASETTPLLSGERQRSSRDEDHRSIASSARSGQAVPGQQADKKARRVRWPIVISLASLCLAVIAILVLGFAAPATVEEYAKEAVIVEPIGISIAAFTSSGVRTRIQASFSLDSSRVKKPIVRNIGRLTTWFGKEVESGESDIQVYLPEYGNILLGTATIPPIKVNIQDGHKNSIDFLADLKAGDVDGIRGVANDWLEGRLGHLRIKGVASVPLRSGLLQLGFQHISETFVLQDQDLPNFPDFNITKLNVHEFQLPGERRAVAADISLHIQNVYAIEATVPALTFEIMVPNCAPGDDYIRIGNATSDTIEIEPKRPVLASVTGFIYEVPDALITICPGKTSSPLDLLVQSYIKGRETFVYVRGGSLTSPTLPDWLEAILQSVIVPVSIPSKGLSNLIERFSMSHVHFFLPEPSAKPDAPEAQPRVSALVQALVDLPQEMNVPVNVSRVRTVADVYYHSKKLGYIDLQKWQNATVRHIKDELDNSPALLVEFDIEKAPLRIVDEAVFADVIKKVILAGETVSLQVKANVAAELDTALGKFVIRDIPASGDITVKAPLTGGLGNVNPKIDSIKISHTTESTISLQAVVNFTNPTNYSADTPFIDMKLAYNGSSVAHIMGENLSIFPGHNSFVKVQGLWNPADGNGQQGVISGRDLISRYISGLNTTVTISPHSGSIPFLPELGKALSTLRIEIPVPKLRLPDQNGDGDDDGDNPDGGDGPHFIKDATMHLWTSTAEFTLLSPLTETTLFITSVDATALYNSTSPVGRIQYNSPFPVPPGVSITPRLPVELDFGGAGYEALKKALGGSLEIDAVADIGVKLGEYMDTISYWGKGIGAKVRL</sequence>
<dbReference type="InterPro" id="IPR059066">
    <property type="entry name" value="Ig_Tag1-like_5th"/>
</dbReference>
<feature type="domain" description="Tag1-like fifth Ig-like" evidence="5">
    <location>
        <begin position="752"/>
        <end position="861"/>
    </location>
</feature>
<dbReference type="Pfam" id="PF26150">
    <property type="entry name" value="LEA-2_4"/>
    <property type="match status" value="1"/>
</dbReference>
<dbReference type="AlphaFoldDB" id="A0A0J6INB8"/>
<feature type="compositionally biased region" description="Acidic residues" evidence="1">
    <location>
        <begin position="739"/>
        <end position="749"/>
    </location>
</feature>
<feature type="compositionally biased region" description="Basic and acidic residues" evidence="1">
    <location>
        <begin position="49"/>
        <end position="61"/>
    </location>
</feature>
<dbReference type="Proteomes" id="UP000054567">
    <property type="component" value="Unassembled WGS sequence"/>
</dbReference>
<dbReference type="InterPro" id="IPR055011">
    <property type="entry name" value="Tag1_C"/>
</dbReference>